<dbReference type="InterPro" id="IPR001387">
    <property type="entry name" value="Cro/C1-type_HTH"/>
</dbReference>
<dbReference type="SUPFAM" id="SSF52540">
    <property type="entry name" value="P-loop containing nucleoside triphosphate hydrolases"/>
    <property type="match status" value="1"/>
</dbReference>
<dbReference type="Pfam" id="PF13191">
    <property type="entry name" value="AAA_16"/>
    <property type="match status" value="1"/>
</dbReference>
<dbReference type="PANTHER" id="PTHR47691:SF3">
    <property type="entry name" value="HTH-TYPE TRANSCRIPTIONAL REGULATOR RV0890C-RELATED"/>
    <property type="match status" value="1"/>
</dbReference>
<dbReference type="SMART" id="SM00028">
    <property type="entry name" value="TPR"/>
    <property type="match status" value="4"/>
</dbReference>
<evidence type="ECO:0000259" key="1">
    <source>
        <dbReference type="PROSITE" id="PS50943"/>
    </source>
</evidence>
<evidence type="ECO:0000313" key="3">
    <source>
        <dbReference type="Proteomes" id="UP000198582"/>
    </source>
</evidence>
<dbReference type="PRINTS" id="PR00364">
    <property type="entry name" value="DISEASERSIST"/>
</dbReference>
<dbReference type="STRING" id="394193.SAMN04489732_12428"/>
<dbReference type="Proteomes" id="UP000198582">
    <property type="component" value="Unassembled WGS sequence"/>
</dbReference>
<dbReference type="AlphaFoldDB" id="A0A1H8YLK5"/>
<accession>A0A1H8YLK5</accession>
<dbReference type="Gene3D" id="1.25.40.10">
    <property type="entry name" value="Tetratricopeptide repeat domain"/>
    <property type="match status" value="2"/>
</dbReference>
<dbReference type="SUPFAM" id="SSF48452">
    <property type="entry name" value="TPR-like"/>
    <property type="match status" value="2"/>
</dbReference>
<name>A0A1H8YLK5_9PSEU</name>
<dbReference type="CDD" id="cd00093">
    <property type="entry name" value="HTH_XRE"/>
    <property type="match status" value="1"/>
</dbReference>
<sequence length="714" mass="76053">MSAGISLTAFAAAVHFTKGYLSKVETGKARVNRELAKACDRALDARGELLAVFADRAVARRSAGGIVGLPDGGGLFIGREAELAELTARLRDPGTGRAGVVHGMAGSGKTALAVAAARAALPAFPDGCLFFDFHGHTPGAEALSAVEGLRRLVSLLGIAPAQVPSDEDGLANLVRDQLRERRVLLVLDNVRTANQVRAVIPGGTASRVLVTSRGRLPALDDAWHFPVGVLPRQDAVALLRSIAGERDTGDDAVAGEIADYCGRLPLAVRIAAARFVAGGWTAARLRDRLAGEDTRLGALDDGERSVATAFAVSCAALPEDQRRLFGLLALHPAAAAESTSADALAGLGAGEADRLLDRLHDAHLVVRDEDGYVEMHDLMRMFALRRVLPEIAEADRVAAVVRLVEHVVGTVFAADELTEPHRFRPDTGAARPSRLPFADADGALAWLGAQWPVLADLVAVAADHGLGRRCWQLAFMLRGFFFREKLFEPWIRTHRRALEAADEPGAQGLILNNLGMAYVESGDAAEAIRCHRLAQERFAEADDERGLVDALSSLAWARLYAGEPEPALADLRQVLEVYRRTGRTRNVVIALRGIAYACSELGRHDEAVASAGEANDLAQLPVDQAMSANCLAWMCFRAGRAEAAERGYLAAAEIADQAGSDYERARALLGLGNVAAGRGEGDAAARWWAEAAGYRVKLDPAVLGEARVRQESRG</sequence>
<dbReference type="InterPro" id="IPR041664">
    <property type="entry name" value="AAA_16"/>
</dbReference>
<dbReference type="Gene3D" id="3.40.50.300">
    <property type="entry name" value="P-loop containing nucleotide triphosphate hydrolases"/>
    <property type="match status" value="1"/>
</dbReference>
<dbReference type="EMBL" id="FOEF01000024">
    <property type="protein sequence ID" value="SEP53057.1"/>
    <property type="molecule type" value="Genomic_DNA"/>
</dbReference>
<gene>
    <name evidence="2" type="ORF">SAMN04489732_12428</name>
</gene>
<organism evidence="2 3">
    <name type="scientific">Amycolatopsis saalfeldensis</name>
    <dbReference type="NCBI Taxonomy" id="394193"/>
    <lineage>
        <taxon>Bacteria</taxon>
        <taxon>Bacillati</taxon>
        <taxon>Actinomycetota</taxon>
        <taxon>Actinomycetes</taxon>
        <taxon>Pseudonocardiales</taxon>
        <taxon>Pseudonocardiaceae</taxon>
        <taxon>Amycolatopsis</taxon>
    </lineage>
</organism>
<keyword evidence="3" id="KW-1185">Reference proteome</keyword>
<reference evidence="2 3" key="1">
    <citation type="submission" date="2016-10" db="EMBL/GenBank/DDBJ databases">
        <authorList>
            <person name="de Groot N.N."/>
        </authorList>
    </citation>
    <scope>NUCLEOTIDE SEQUENCE [LARGE SCALE GENOMIC DNA]</scope>
    <source>
        <strain evidence="2 3">DSM 44993</strain>
    </source>
</reference>
<dbReference type="Pfam" id="PF13560">
    <property type="entry name" value="HTH_31"/>
    <property type="match status" value="1"/>
</dbReference>
<proteinExistence type="predicted"/>
<dbReference type="InterPro" id="IPR019734">
    <property type="entry name" value="TPR_rpt"/>
</dbReference>
<dbReference type="PROSITE" id="PS50943">
    <property type="entry name" value="HTH_CROC1"/>
    <property type="match status" value="1"/>
</dbReference>
<feature type="domain" description="HTH cro/C1-type" evidence="1">
    <location>
        <begin position="2"/>
        <end position="50"/>
    </location>
</feature>
<dbReference type="Pfam" id="PF13424">
    <property type="entry name" value="TPR_12"/>
    <property type="match status" value="1"/>
</dbReference>
<dbReference type="PANTHER" id="PTHR47691">
    <property type="entry name" value="REGULATOR-RELATED"/>
    <property type="match status" value="1"/>
</dbReference>
<evidence type="ECO:0000313" key="2">
    <source>
        <dbReference type="EMBL" id="SEP53057.1"/>
    </source>
</evidence>
<dbReference type="InterPro" id="IPR027417">
    <property type="entry name" value="P-loop_NTPase"/>
</dbReference>
<protein>
    <submittedName>
        <fullName evidence="2">NB-ARC domain-containing protein</fullName>
    </submittedName>
</protein>
<dbReference type="InterPro" id="IPR011990">
    <property type="entry name" value="TPR-like_helical_dom_sf"/>
</dbReference>